<comment type="caution">
    <text evidence="1">The sequence shown here is derived from an EMBL/GenBank/DDBJ whole genome shotgun (WGS) entry which is preliminary data.</text>
</comment>
<reference evidence="1" key="2">
    <citation type="submission" date="2023-06" db="EMBL/GenBank/DDBJ databases">
        <authorList>
            <consortium name="Lawrence Berkeley National Laboratory"/>
            <person name="Haridas S."/>
            <person name="Hensen N."/>
            <person name="Bonometti L."/>
            <person name="Westerberg I."/>
            <person name="Brannstrom I.O."/>
            <person name="Guillou S."/>
            <person name="Cros-Aarteil S."/>
            <person name="Calhoun S."/>
            <person name="Kuo A."/>
            <person name="Mondo S."/>
            <person name="Pangilinan J."/>
            <person name="Riley R."/>
            <person name="Labutti K."/>
            <person name="Andreopoulos B."/>
            <person name="Lipzen A."/>
            <person name="Chen C."/>
            <person name="Yanf M."/>
            <person name="Daum C."/>
            <person name="Ng V."/>
            <person name="Clum A."/>
            <person name="Steindorff A."/>
            <person name="Ohm R."/>
            <person name="Martin F."/>
            <person name="Silar P."/>
            <person name="Natvig D."/>
            <person name="Lalanne C."/>
            <person name="Gautier V."/>
            <person name="Ament-Velasquez S.L."/>
            <person name="Kruys A."/>
            <person name="Hutchinson M.I."/>
            <person name="Powell A.J."/>
            <person name="Barry K."/>
            <person name="Miller A.N."/>
            <person name="Grigoriev I.V."/>
            <person name="Debuchy R."/>
            <person name="Gladieux P."/>
            <person name="Thoren M.H."/>
            <person name="Johannesson H."/>
        </authorList>
    </citation>
    <scope>NUCLEOTIDE SEQUENCE</scope>
    <source>
        <strain evidence="1">CBS 955.72</strain>
    </source>
</reference>
<dbReference type="AlphaFoldDB" id="A0AAJ0HF44"/>
<organism evidence="1 2">
    <name type="scientific">Lasiosphaeria hispida</name>
    <dbReference type="NCBI Taxonomy" id="260671"/>
    <lineage>
        <taxon>Eukaryota</taxon>
        <taxon>Fungi</taxon>
        <taxon>Dikarya</taxon>
        <taxon>Ascomycota</taxon>
        <taxon>Pezizomycotina</taxon>
        <taxon>Sordariomycetes</taxon>
        <taxon>Sordariomycetidae</taxon>
        <taxon>Sordariales</taxon>
        <taxon>Lasiosphaeriaceae</taxon>
        <taxon>Lasiosphaeria</taxon>
    </lineage>
</organism>
<dbReference type="PANTHER" id="PTHR33112:SF16">
    <property type="entry name" value="HETEROKARYON INCOMPATIBILITY DOMAIN-CONTAINING PROTEIN"/>
    <property type="match status" value="1"/>
</dbReference>
<reference evidence="1" key="1">
    <citation type="journal article" date="2023" name="Mol. Phylogenet. Evol.">
        <title>Genome-scale phylogeny and comparative genomics of the fungal order Sordariales.</title>
        <authorList>
            <person name="Hensen N."/>
            <person name="Bonometti L."/>
            <person name="Westerberg I."/>
            <person name="Brannstrom I.O."/>
            <person name="Guillou S."/>
            <person name="Cros-Aarteil S."/>
            <person name="Calhoun S."/>
            <person name="Haridas S."/>
            <person name="Kuo A."/>
            <person name="Mondo S."/>
            <person name="Pangilinan J."/>
            <person name="Riley R."/>
            <person name="LaButti K."/>
            <person name="Andreopoulos B."/>
            <person name="Lipzen A."/>
            <person name="Chen C."/>
            <person name="Yan M."/>
            <person name="Daum C."/>
            <person name="Ng V."/>
            <person name="Clum A."/>
            <person name="Steindorff A."/>
            <person name="Ohm R.A."/>
            <person name="Martin F."/>
            <person name="Silar P."/>
            <person name="Natvig D.O."/>
            <person name="Lalanne C."/>
            <person name="Gautier V."/>
            <person name="Ament-Velasquez S.L."/>
            <person name="Kruys A."/>
            <person name="Hutchinson M.I."/>
            <person name="Powell A.J."/>
            <person name="Barry K."/>
            <person name="Miller A.N."/>
            <person name="Grigoriev I.V."/>
            <person name="Debuchy R."/>
            <person name="Gladieux P."/>
            <person name="Hiltunen Thoren M."/>
            <person name="Johannesson H."/>
        </authorList>
    </citation>
    <scope>NUCLEOTIDE SEQUENCE</scope>
    <source>
        <strain evidence="1">CBS 955.72</strain>
    </source>
</reference>
<evidence type="ECO:0000313" key="1">
    <source>
        <dbReference type="EMBL" id="KAK3349708.1"/>
    </source>
</evidence>
<protein>
    <submittedName>
        <fullName evidence="1">Uncharacterized protein</fullName>
    </submittedName>
</protein>
<dbReference type="Proteomes" id="UP001275084">
    <property type="component" value="Unassembled WGS sequence"/>
</dbReference>
<keyword evidence="2" id="KW-1185">Reference proteome</keyword>
<dbReference type="PANTHER" id="PTHR33112">
    <property type="entry name" value="DOMAIN PROTEIN, PUTATIVE-RELATED"/>
    <property type="match status" value="1"/>
</dbReference>
<gene>
    <name evidence="1" type="ORF">B0T25DRAFT_458980</name>
</gene>
<accession>A0AAJ0HF44</accession>
<sequence length="151" mass="16712">MVHSGVSHGIPFEIKARASHAVDHHADFAIFPRPGAAPLLRRAWCFQERILSARVLHFHGQGMIWGCESGSVCECGLYKISAAADPAAKDSTAAALSTLEDATTTGWTMFRDMRLKQQPTHISQGSSIFRTEMFRVWRGVIINYSPLSLTR</sequence>
<dbReference type="EMBL" id="JAUIQD010000005">
    <property type="protein sequence ID" value="KAK3349708.1"/>
    <property type="molecule type" value="Genomic_DNA"/>
</dbReference>
<evidence type="ECO:0000313" key="2">
    <source>
        <dbReference type="Proteomes" id="UP001275084"/>
    </source>
</evidence>
<name>A0AAJ0HF44_9PEZI</name>
<proteinExistence type="predicted"/>